<dbReference type="AlphaFoldDB" id="A0A4V5N030"/>
<protein>
    <submittedName>
        <fullName evidence="4">Phosphatase PAP2 family protein</fullName>
    </submittedName>
</protein>
<evidence type="ECO:0000256" key="2">
    <source>
        <dbReference type="SAM" id="Phobius"/>
    </source>
</evidence>
<feature type="transmembrane region" description="Helical" evidence="2">
    <location>
        <begin position="61"/>
        <end position="81"/>
    </location>
</feature>
<feature type="transmembrane region" description="Helical" evidence="2">
    <location>
        <begin position="12"/>
        <end position="30"/>
    </location>
</feature>
<proteinExistence type="predicted"/>
<keyword evidence="2" id="KW-0812">Transmembrane</keyword>
<keyword evidence="2" id="KW-1133">Transmembrane helix</keyword>
<organism evidence="4 5">
    <name type="scientific">Actinacidiphila oryziradicis</name>
    <dbReference type="NCBI Taxonomy" id="2571141"/>
    <lineage>
        <taxon>Bacteria</taxon>
        <taxon>Bacillati</taxon>
        <taxon>Actinomycetota</taxon>
        <taxon>Actinomycetes</taxon>
        <taxon>Kitasatosporales</taxon>
        <taxon>Streptomycetaceae</taxon>
        <taxon>Actinacidiphila</taxon>
    </lineage>
</organism>
<dbReference type="Proteomes" id="UP000305778">
    <property type="component" value="Unassembled WGS sequence"/>
</dbReference>
<evidence type="ECO:0000259" key="3">
    <source>
        <dbReference type="SMART" id="SM00014"/>
    </source>
</evidence>
<dbReference type="PANTHER" id="PTHR14969">
    <property type="entry name" value="SPHINGOSINE-1-PHOSPHATE PHOSPHOHYDROLASE"/>
    <property type="match status" value="1"/>
</dbReference>
<gene>
    <name evidence="4" type="ORF">FCI23_18425</name>
</gene>
<feature type="compositionally biased region" description="Basic and acidic residues" evidence="1">
    <location>
        <begin position="226"/>
        <end position="243"/>
    </location>
</feature>
<name>A0A4V5N030_9ACTN</name>
<evidence type="ECO:0000313" key="5">
    <source>
        <dbReference type="Proteomes" id="UP000305778"/>
    </source>
</evidence>
<dbReference type="SUPFAM" id="SSF48317">
    <property type="entry name" value="Acid phosphatase/Vanadium-dependent haloperoxidase"/>
    <property type="match status" value="1"/>
</dbReference>
<dbReference type="EMBL" id="SUMC01000016">
    <property type="protein sequence ID" value="TKA10179.1"/>
    <property type="molecule type" value="Genomic_DNA"/>
</dbReference>
<dbReference type="PANTHER" id="PTHR14969:SF13">
    <property type="entry name" value="AT30094P"/>
    <property type="match status" value="1"/>
</dbReference>
<dbReference type="Gene3D" id="1.20.144.10">
    <property type="entry name" value="Phosphatidic acid phosphatase type 2/haloperoxidase"/>
    <property type="match status" value="2"/>
</dbReference>
<dbReference type="InterPro" id="IPR000326">
    <property type="entry name" value="PAP2/HPO"/>
</dbReference>
<dbReference type="RefSeq" id="WP_136724995.1">
    <property type="nucleotide sequence ID" value="NZ_SUMC01000016.1"/>
</dbReference>
<dbReference type="CDD" id="cd03392">
    <property type="entry name" value="PAP2_like_2"/>
    <property type="match status" value="1"/>
</dbReference>
<dbReference type="InterPro" id="IPR036938">
    <property type="entry name" value="PAP2/HPO_sf"/>
</dbReference>
<sequence>MPYVRHWLRNSLLVFAFAIVLGLIAAHTHLTQPHELLWDRDLQTSTRTGWLNTLMLGVSDIFSPVGGLVIIALWCGWLLFARHKPVTAVSTFLVIAVGWNSSEIAKIIVARNRPPAVYSLAPETGSNSFPSGHVALTVSLAVAAYFLARGTRHQRTVAVGGAAVVLLVAFSRLYIGAHYPTDVLGSLLVSGAAITFLTGAWDRWLLSRLHLVPLLARFGSVPGPEGRAEPVEPAAERSGRADVRTTTTAE</sequence>
<feature type="transmembrane region" description="Helical" evidence="2">
    <location>
        <begin position="157"/>
        <end position="177"/>
    </location>
</feature>
<keyword evidence="5" id="KW-1185">Reference proteome</keyword>
<accession>A0A4V5N030</accession>
<feature type="domain" description="Phosphatidic acid phosphatase type 2/haloperoxidase" evidence="3">
    <location>
        <begin position="87"/>
        <end position="198"/>
    </location>
</feature>
<evidence type="ECO:0000256" key="1">
    <source>
        <dbReference type="SAM" id="MobiDB-lite"/>
    </source>
</evidence>
<evidence type="ECO:0000313" key="4">
    <source>
        <dbReference type="EMBL" id="TKA10179.1"/>
    </source>
</evidence>
<dbReference type="OrthoDB" id="9789113at2"/>
<feature type="transmembrane region" description="Helical" evidence="2">
    <location>
        <begin position="129"/>
        <end position="148"/>
    </location>
</feature>
<feature type="transmembrane region" description="Helical" evidence="2">
    <location>
        <begin position="183"/>
        <end position="201"/>
    </location>
</feature>
<comment type="caution">
    <text evidence="4">The sequence shown here is derived from an EMBL/GenBank/DDBJ whole genome shotgun (WGS) entry which is preliminary data.</text>
</comment>
<reference evidence="4 5" key="1">
    <citation type="submission" date="2019-04" db="EMBL/GenBank/DDBJ databases">
        <title>Streptomyces oryziradicis sp. nov., a novel actinomycete isolated from rhizosphere soil of rice (Oryza sativa L.).</title>
        <authorList>
            <person name="Li C."/>
        </authorList>
    </citation>
    <scope>NUCLEOTIDE SEQUENCE [LARGE SCALE GENOMIC DNA]</scope>
    <source>
        <strain evidence="4 5">NEAU-C40</strain>
    </source>
</reference>
<feature type="region of interest" description="Disordered" evidence="1">
    <location>
        <begin position="223"/>
        <end position="250"/>
    </location>
</feature>
<keyword evidence="2" id="KW-0472">Membrane</keyword>
<dbReference type="Pfam" id="PF01569">
    <property type="entry name" value="PAP2"/>
    <property type="match status" value="1"/>
</dbReference>
<feature type="transmembrane region" description="Helical" evidence="2">
    <location>
        <begin position="88"/>
        <end position="109"/>
    </location>
</feature>
<dbReference type="SMART" id="SM00014">
    <property type="entry name" value="acidPPc"/>
    <property type="match status" value="1"/>
</dbReference>